<sequence>MSRKVIAVAAATLFALAAVTVSDPVWSAPAERDGKAATQRSASSAPKAQPKTKSTDRPPGAPVPGQTSGPATPVKVDVAAMRTAQTRLAVRLVEALQKETPDAANLMVSPGSLAMVSGLIALGADAKLEAALSRVLGFTEALGFAEAAPPPAAPDKPAGKAEKPRKGDKARKSAKAGPARTLPPPVDFASVREITAAVMADKGLADVLSVADAIWIDPAMTPKDSVLAAVTAAGGEVFRDPLGSPESLAKINGWVSEKTRGLIPTLLDRAPADPGLVAVNALYFKDRWKTAFAPGRTRPAPFTRADGSTVEVPMMAGTIEGTPMRSDDTFVAVELGYQSPRFGLVLVTAKEKPLPAAGFAPVADWLSGREFAAATVEVSLPRIALDQRAGLLPGLDALGLKEGRASPTALDGFGPGQRLSDVIQKTVLRIDETGTEAAAATAVLTVRSALRNQNPRVVFDKPFWFALRDRDTGVVLIAGYVGDPSRAVATAAAAPAAPAPGPSPPPEPSPTPAAAPPEAPPAAVDQPTPEQPAAAPPSPTQAPLPTDATPPAEQAPRTEEAR</sequence>
<feature type="region of interest" description="Disordered" evidence="2">
    <location>
        <begin position="492"/>
        <end position="562"/>
    </location>
</feature>
<feature type="domain" description="Serpin" evidence="4">
    <location>
        <begin position="90"/>
        <end position="484"/>
    </location>
</feature>
<dbReference type="Gene3D" id="2.30.39.10">
    <property type="entry name" value="Alpha-1-antitrypsin, domain 1"/>
    <property type="match status" value="1"/>
</dbReference>
<reference evidence="6" key="1">
    <citation type="journal article" date="2019" name="Int. J. Syst. Evol. Microbiol.">
        <title>The Global Catalogue of Microorganisms (GCM) 10K type strain sequencing project: providing services to taxonomists for standard genome sequencing and annotation.</title>
        <authorList>
            <consortium name="The Broad Institute Genomics Platform"/>
            <consortium name="The Broad Institute Genome Sequencing Center for Infectious Disease"/>
            <person name="Wu L."/>
            <person name="Ma J."/>
        </authorList>
    </citation>
    <scope>NUCLEOTIDE SEQUENCE [LARGE SCALE GENOMIC DNA]</scope>
    <source>
        <strain evidence="6">CGMCC 1.6774</strain>
    </source>
</reference>
<dbReference type="InterPro" id="IPR023796">
    <property type="entry name" value="Serpin_dom"/>
</dbReference>
<dbReference type="PANTHER" id="PTHR11461">
    <property type="entry name" value="SERINE PROTEASE INHIBITOR, SERPIN"/>
    <property type="match status" value="1"/>
</dbReference>
<name>A0ABW5ARD7_9BRAD</name>
<gene>
    <name evidence="5" type="ORF">ACFSOX_21670</name>
</gene>
<feature type="compositionally biased region" description="Low complexity" evidence="2">
    <location>
        <begin position="521"/>
        <end position="533"/>
    </location>
</feature>
<dbReference type="InterPro" id="IPR042185">
    <property type="entry name" value="Serpin_sf_2"/>
</dbReference>
<dbReference type="SMART" id="SM00093">
    <property type="entry name" value="SERPIN"/>
    <property type="match status" value="1"/>
</dbReference>
<evidence type="ECO:0000313" key="5">
    <source>
        <dbReference type="EMBL" id="MFD2184770.1"/>
    </source>
</evidence>
<feature type="compositionally biased region" description="Pro residues" evidence="2">
    <location>
        <begin position="497"/>
        <end position="520"/>
    </location>
</feature>
<feature type="chain" id="PRO_5046480014" evidence="3">
    <location>
        <begin position="18"/>
        <end position="562"/>
    </location>
</feature>
<accession>A0ABW5ARD7</accession>
<feature type="region of interest" description="Disordered" evidence="2">
    <location>
        <begin position="147"/>
        <end position="183"/>
    </location>
</feature>
<dbReference type="Pfam" id="PF00079">
    <property type="entry name" value="Serpin"/>
    <property type="match status" value="1"/>
</dbReference>
<dbReference type="InterPro" id="IPR042178">
    <property type="entry name" value="Serpin_sf_1"/>
</dbReference>
<feature type="region of interest" description="Disordered" evidence="2">
    <location>
        <begin position="29"/>
        <end position="73"/>
    </location>
</feature>
<dbReference type="RefSeq" id="WP_378479906.1">
    <property type="nucleotide sequence ID" value="NZ_JBHUIW010000035.1"/>
</dbReference>
<feature type="compositionally biased region" description="Basic and acidic residues" evidence="2">
    <location>
        <begin position="157"/>
        <end position="171"/>
    </location>
</feature>
<dbReference type="InterPro" id="IPR000215">
    <property type="entry name" value="Serpin_fam"/>
</dbReference>
<dbReference type="EMBL" id="JBHUIW010000035">
    <property type="protein sequence ID" value="MFD2184770.1"/>
    <property type="molecule type" value="Genomic_DNA"/>
</dbReference>
<evidence type="ECO:0000259" key="4">
    <source>
        <dbReference type="SMART" id="SM00093"/>
    </source>
</evidence>
<dbReference type="Gene3D" id="3.30.497.10">
    <property type="entry name" value="Antithrombin, subunit I, domain 2"/>
    <property type="match status" value="2"/>
</dbReference>
<comment type="similarity">
    <text evidence="1">Belongs to the serpin family.</text>
</comment>
<feature type="signal peptide" evidence="3">
    <location>
        <begin position="1"/>
        <end position="17"/>
    </location>
</feature>
<evidence type="ECO:0000256" key="3">
    <source>
        <dbReference type="SAM" id="SignalP"/>
    </source>
</evidence>
<comment type="caution">
    <text evidence="5">The sequence shown here is derived from an EMBL/GenBank/DDBJ whole genome shotgun (WGS) entry which is preliminary data.</text>
</comment>
<dbReference type="Proteomes" id="UP001597314">
    <property type="component" value="Unassembled WGS sequence"/>
</dbReference>
<dbReference type="PANTHER" id="PTHR11461:SF211">
    <property type="entry name" value="GH10112P-RELATED"/>
    <property type="match status" value="1"/>
</dbReference>
<keyword evidence="3" id="KW-0732">Signal</keyword>
<dbReference type="SUPFAM" id="SSF56574">
    <property type="entry name" value="Serpins"/>
    <property type="match status" value="1"/>
</dbReference>
<dbReference type="InterPro" id="IPR036186">
    <property type="entry name" value="Serpin_sf"/>
</dbReference>
<evidence type="ECO:0000313" key="6">
    <source>
        <dbReference type="Proteomes" id="UP001597314"/>
    </source>
</evidence>
<evidence type="ECO:0000256" key="2">
    <source>
        <dbReference type="SAM" id="MobiDB-lite"/>
    </source>
</evidence>
<protein>
    <submittedName>
        <fullName evidence="5">Serpin family protein</fullName>
    </submittedName>
</protein>
<keyword evidence="6" id="KW-1185">Reference proteome</keyword>
<evidence type="ECO:0000256" key="1">
    <source>
        <dbReference type="RuleBase" id="RU000411"/>
    </source>
</evidence>
<proteinExistence type="inferred from homology"/>
<organism evidence="5 6">
    <name type="scientific">Rhodoplanes azumiensis</name>
    <dbReference type="NCBI Taxonomy" id="1897628"/>
    <lineage>
        <taxon>Bacteria</taxon>
        <taxon>Pseudomonadati</taxon>
        <taxon>Pseudomonadota</taxon>
        <taxon>Alphaproteobacteria</taxon>
        <taxon>Hyphomicrobiales</taxon>
        <taxon>Nitrobacteraceae</taxon>
        <taxon>Rhodoplanes</taxon>
    </lineage>
</organism>